<dbReference type="PANTHER" id="PTHR46825">
    <property type="entry name" value="D-ALANYL-D-ALANINE-CARBOXYPEPTIDASE/ENDOPEPTIDASE AMPH"/>
    <property type="match status" value="1"/>
</dbReference>
<dbReference type="EMBL" id="SNXZ01000001">
    <property type="protein sequence ID" value="TDQ04513.1"/>
    <property type="molecule type" value="Genomic_DNA"/>
</dbReference>
<dbReference type="InterPro" id="IPR012338">
    <property type="entry name" value="Beta-lactam/transpept-like"/>
</dbReference>
<evidence type="ECO:0000313" key="3">
    <source>
        <dbReference type="EMBL" id="TDQ04513.1"/>
    </source>
</evidence>
<reference evidence="3 4" key="1">
    <citation type="submission" date="2019-03" db="EMBL/GenBank/DDBJ databases">
        <title>Genomic Encyclopedia of Type Strains, Phase IV (KMG-IV): sequencing the most valuable type-strain genomes for metagenomic binning, comparative biology and taxonomic classification.</title>
        <authorList>
            <person name="Goeker M."/>
        </authorList>
    </citation>
    <scope>NUCLEOTIDE SEQUENCE [LARGE SCALE GENOMIC DNA]</scope>
    <source>
        <strain evidence="3 4">DSM 45361</strain>
    </source>
</reference>
<protein>
    <submittedName>
        <fullName evidence="3">CubicO group peptidase (Beta-lactamase class C family)</fullName>
    </submittedName>
</protein>
<accession>A0A4R6SMW6</accession>
<dbReference type="Pfam" id="PF24491">
    <property type="entry name" value="DUF7586"/>
    <property type="match status" value="1"/>
</dbReference>
<dbReference type="Pfam" id="PF00144">
    <property type="entry name" value="Beta-lactamase"/>
    <property type="match status" value="1"/>
</dbReference>
<keyword evidence="4" id="KW-1185">Reference proteome</keyword>
<organism evidence="3 4">
    <name type="scientific">Labedaea rhizosphaerae</name>
    <dbReference type="NCBI Taxonomy" id="598644"/>
    <lineage>
        <taxon>Bacteria</taxon>
        <taxon>Bacillati</taxon>
        <taxon>Actinomycetota</taxon>
        <taxon>Actinomycetes</taxon>
        <taxon>Pseudonocardiales</taxon>
        <taxon>Pseudonocardiaceae</taxon>
        <taxon>Labedaea</taxon>
    </lineage>
</organism>
<evidence type="ECO:0000259" key="1">
    <source>
        <dbReference type="Pfam" id="PF00144"/>
    </source>
</evidence>
<dbReference type="InterPro" id="IPR050491">
    <property type="entry name" value="AmpC-like"/>
</dbReference>
<dbReference type="Gene3D" id="3.40.710.10">
    <property type="entry name" value="DD-peptidase/beta-lactamase superfamily"/>
    <property type="match status" value="1"/>
</dbReference>
<dbReference type="RefSeq" id="WP_133847402.1">
    <property type="nucleotide sequence ID" value="NZ_SNXZ01000001.1"/>
</dbReference>
<dbReference type="SUPFAM" id="SSF56601">
    <property type="entry name" value="beta-lactamase/transpeptidase-like"/>
    <property type="match status" value="1"/>
</dbReference>
<dbReference type="InterPro" id="IPR001466">
    <property type="entry name" value="Beta-lactam-related"/>
</dbReference>
<dbReference type="PANTHER" id="PTHR46825:SF7">
    <property type="entry name" value="D-ALANYL-D-ALANINE CARBOXYPEPTIDASE"/>
    <property type="match status" value="1"/>
</dbReference>
<dbReference type="OrthoDB" id="3863176at2"/>
<proteinExistence type="predicted"/>
<comment type="caution">
    <text evidence="3">The sequence shown here is derived from an EMBL/GenBank/DDBJ whole genome shotgun (WGS) entry which is preliminary data.</text>
</comment>
<evidence type="ECO:0000259" key="2">
    <source>
        <dbReference type="Pfam" id="PF24491"/>
    </source>
</evidence>
<dbReference type="Proteomes" id="UP000295444">
    <property type="component" value="Unassembled WGS sequence"/>
</dbReference>
<name>A0A4R6SMW6_LABRH</name>
<evidence type="ECO:0000313" key="4">
    <source>
        <dbReference type="Proteomes" id="UP000295444"/>
    </source>
</evidence>
<dbReference type="InterPro" id="IPR056008">
    <property type="entry name" value="DUF7586"/>
</dbReference>
<gene>
    <name evidence="3" type="ORF">EV186_101465</name>
</gene>
<sequence length="449" mass="48224">MLPTTEFALLRRLAAEQAGSRAPSMVAAIVRGGEIRWSGVRGFVGDAAPTADTQYRIGSITKTFIAVLVMRLRDEGKLDLSDLLDKHVPGTSMGHVTIAQLLAHTAGLTSESPGQWWERSPGNDWAALDASMTGDELKHRPGARFHYSNVGYGVLGELVARLRGTTWLAAVNSEILAPLAMSRTTPMPTAPHAQGYAVHPFADILLPEPAPDAKAMAPAGQLWSTLTDLARWVAFIGGDTGEVLHPDTLAEMREPAHVEDGDYWTSGYGLGLQTLRDSGRRIAGHSGSMPGFLATAFIDPVSTTGALALTNTTAGVAMGALTGDLIRLVEEYEPDLPAPWRPMAEYDPEMLALTGLWHWGPSPYVLRLKPGGWLDLAPMADRGRASRFRPNGDGTFTGLDGYYAGEKLRIGRDAQGVVTHLDLATFIFTRTPYDPAAPVPGGVDPEGWR</sequence>
<dbReference type="AlphaFoldDB" id="A0A4R6SMW6"/>
<feature type="domain" description="Beta-lactamase-related" evidence="1">
    <location>
        <begin position="14"/>
        <end position="329"/>
    </location>
</feature>
<feature type="domain" description="DUF7586" evidence="2">
    <location>
        <begin position="347"/>
        <end position="430"/>
    </location>
</feature>